<comment type="caution">
    <text evidence="1">The sequence shown here is derived from an EMBL/GenBank/DDBJ whole genome shotgun (WGS) entry which is preliminary data.</text>
</comment>
<dbReference type="Pfam" id="PF13189">
    <property type="entry name" value="Cytidylate_kin2"/>
    <property type="match status" value="1"/>
</dbReference>
<sequence>MKDKKLKYENITISGKIGVGSTTLSASLRETLQWKYINAGQLQREFDRQNNINEHLHGALSRTDEHEREMENMAVQTLQNEKYIIYEAWLSGFIARDMVHVLKVLLMCTNDAVRIDRVVNRENIDVITAKQYIKQREEENIKKWKNLYGDFDFWSPAYYDLVIDTYASGPMETAGKVLDKLGYHNGRKT</sequence>
<protein>
    <recommendedName>
        <fullName evidence="3">Cytidylate kinase</fullName>
    </recommendedName>
</protein>
<dbReference type="AlphaFoldDB" id="A0A1F7GV76"/>
<proteinExistence type="predicted"/>
<dbReference type="InterPro" id="IPR027417">
    <property type="entry name" value="P-loop_NTPase"/>
</dbReference>
<evidence type="ECO:0000313" key="2">
    <source>
        <dbReference type="Proteomes" id="UP000177159"/>
    </source>
</evidence>
<dbReference type="Gene3D" id="3.40.50.300">
    <property type="entry name" value="P-loop containing nucleotide triphosphate hydrolases"/>
    <property type="match status" value="1"/>
</dbReference>
<reference evidence="1 2" key="1">
    <citation type="journal article" date="2016" name="Nat. Commun.">
        <title>Thousands of microbial genomes shed light on interconnected biogeochemical processes in an aquifer system.</title>
        <authorList>
            <person name="Anantharaman K."/>
            <person name="Brown C.T."/>
            <person name="Hug L.A."/>
            <person name="Sharon I."/>
            <person name="Castelle C.J."/>
            <person name="Probst A.J."/>
            <person name="Thomas B.C."/>
            <person name="Singh A."/>
            <person name="Wilkins M.J."/>
            <person name="Karaoz U."/>
            <person name="Brodie E.L."/>
            <person name="Williams K.H."/>
            <person name="Hubbard S.S."/>
            <person name="Banfield J.F."/>
        </authorList>
    </citation>
    <scope>NUCLEOTIDE SEQUENCE [LARGE SCALE GENOMIC DNA]</scope>
</reference>
<dbReference type="Proteomes" id="UP000177159">
    <property type="component" value="Unassembled WGS sequence"/>
</dbReference>
<name>A0A1F7GV76_9BACT</name>
<evidence type="ECO:0008006" key="3">
    <source>
        <dbReference type="Google" id="ProtNLM"/>
    </source>
</evidence>
<dbReference type="EMBL" id="MFZM01000030">
    <property type="protein sequence ID" value="OGK22949.1"/>
    <property type="molecule type" value="Genomic_DNA"/>
</dbReference>
<dbReference type="SUPFAM" id="SSF52540">
    <property type="entry name" value="P-loop containing nucleoside triphosphate hydrolases"/>
    <property type="match status" value="1"/>
</dbReference>
<organism evidence="1 2">
    <name type="scientific">Candidatus Roizmanbacteria bacterium RIFCSPHIGHO2_02_FULL_37_24</name>
    <dbReference type="NCBI Taxonomy" id="1802037"/>
    <lineage>
        <taxon>Bacteria</taxon>
        <taxon>Candidatus Roizmaniibacteriota</taxon>
    </lineage>
</organism>
<gene>
    <name evidence="1" type="ORF">A3C24_03780</name>
</gene>
<accession>A0A1F7GV76</accession>
<evidence type="ECO:0000313" key="1">
    <source>
        <dbReference type="EMBL" id="OGK22949.1"/>
    </source>
</evidence>